<name>A0A839T5K4_AZOMA</name>
<dbReference type="AlphaFoldDB" id="A0A839T5K4"/>
<gene>
    <name evidence="1" type="ORF">FHR87_002784</name>
</gene>
<reference evidence="1 2" key="1">
    <citation type="submission" date="2020-08" db="EMBL/GenBank/DDBJ databases">
        <title>Genomic Encyclopedia of Type Strains, Phase III (KMG-III): the genomes of soil and plant-associated and newly described type strains.</title>
        <authorList>
            <person name="Whitman W."/>
        </authorList>
    </citation>
    <scope>NUCLEOTIDE SEQUENCE [LARGE SCALE GENOMIC DNA]</scope>
    <source>
        <strain evidence="1 2">CECT 4462</strain>
    </source>
</reference>
<protein>
    <submittedName>
        <fullName evidence="1">Uncharacterized protein</fullName>
    </submittedName>
</protein>
<evidence type="ECO:0000313" key="1">
    <source>
        <dbReference type="EMBL" id="MBB3104368.1"/>
    </source>
</evidence>
<organism evidence="1 2">
    <name type="scientific">Azomonas macrocytogenes</name>
    <name type="common">Azotobacter macrocytogenes</name>
    <dbReference type="NCBI Taxonomy" id="69962"/>
    <lineage>
        <taxon>Bacteria</taxon>
        <taxon>Pseudomonadati</taxon>
        <taxon>Pseudomonadota</taxon>
        <taxon>Gammaproteobacteria</taxon>
        <taxon>Pseudomonadales</taxon>
        <taxon>Pseudomonadaceae</taxon>
        <taxon>Azomonas</taxon>
    </lineage>
</organism>
<dbReference type="RefSeq" id="WP_183167249.1">
    <property type="nucleotide sequence ID" value="NZ_JACHXI010000015.1"/>
</dbReference>
<proteinExistence type="predicted"/>
<accession>A0A839T5K4</accession>
<dbReference type="EMBL" id="JACHXI010000015">
    <property type="protein sequence ID" value="MBB3104368.1"/>
    <property type="molecule type" value="Genomic_DNA"/>
</dbReference>
<dbReference type="Proteomes" id="UP000549250">
    <property type="component" value="Unassembled WGS sequence"/>
</dbReference>
<evidence type="ECO:0000313" key="2">
    <source>
        <dbReference type="Proteomes" id="UP000549250"/>
    </source>
</evidence>
<comment type="caution">
    <text evidence="1">The sequence shown here is derived from an EMBL/GenBank/DDBJ whole genome shotgun (WGS) entry which is preliminary data.</text>
</comment>
<sequence>MTQNFLANLTSLLYYRQRSNQLRNPDDFQVATGSTQVQNQTTINLITASVPIFNGNSSFNGNPVNIFQSNYANIINGLVTPSYVSNALGTQYASSWQSYQASNGNACELDFSTSEKLLALQQTPMRKWRVVNALMQKTDNPVSVATALWHANNGNPYDFNPPSTTITTQFNTVTSLIGEYIVLAEEIVSINELMVRGNNHALLC</sequence>
<keyword evidence="2" id="KW-1185">Reference proteome</keyword>